<dbReference type="OrthoDB" id="2117996at2759"/>
<protein>
    <submittedName>
        <fullName evidence="2">Uncharacterized protein</fullName>
    </submittedName>
</protein>
<gene>
    <name evidence="2" type="ORF">EJ04DRAFT_584462</name>
</gene>
<name>A0A9P4UY32_9PLEO</name>
<feature type="signal peptide" evidence="1">
    <location>
        <begin position="1"/>
        <end position="18"/>
    </location>
</feature>
<evidence type="ECO:0000256" key="1">
    <source>
        <dbReference type="SAM" id="SignalP"/>
    </source>
</evidence>
<sequence>MKFVSLITATSFLSASLAIPTKRQTGAPNAQQVEDAINSWFNDVTNVNSFLNSAPTLSSANIGQASMNALVSANDEPNELMILAALGPALGADGQNAVTLLMETFLNVPSSLQNIIDNPQDGDNQFTKTQLQQINGARCCNVLPALDKLWPASAAAAGIANPQPTVPRPDACTNGDTIC</sequence>
<dbReference type="EMBL" id="ML996205">
    <property type="protein sequence ID" value="KAF2730964.1"/>
    <property type="molecule type" value="Genomic_DNA"/>
</dbReference>
<evidence type="ECO:0000313" key="2">
    <source>
        <dbReference type="EMBL" id="KAF2730964.1"/>
    </source>
</evidence>
<feature type="chain" id="PRO_5040209611" evidence="1">
    <location>
        <begin position="19"/>
        <end position="179"/>
    </location>
</feature>
<keyword evidence="3" id="KW-1185">Reference proteome</keyword>
<dbReference type="AlphaFoldDB" id="A0A9P4UY32"/>
<proteinExistence type="predicted"/>
<comment type="caution">
    <text evidence="2">The sequence shown here is derived from an EMBL/GenBank/DDBJ whole genome shotgun (WGS) entry which is preliminary data.</text>
</comment>
<evidence type="ECO:0000313" key="3">
    <source>
        <dbReference type="Proteomes" id="UP000799444"/>
    </source>
</evidence>
<reference evidence="2" key="1">
    <citation type="journal article" date="2020" name="Stud. Mycol.">
        <title>101 Dothideomycetes genomes: a test case for predicting lifestyles and emergence of pathogens.</title>
        <authorList>
            <person name="Haridas S."/>
            <person name="Albert R."/>
            <person name="Binder M."/>
            <person name="Bloem J."/>
            <person name="Labutti K."/>
            <person name="Salamov A."/>
            <person name="Andreopoulos B."/>
            <person name="Baker S."/>
            <person name="Barry K."/>
            <person name="Bills G."/>
            <person name="Bluhm B."/>
            <person name="Cannon C."/>
            <person name="Castanera R."/>
            <person name="Culley D."/>
            <person name="Daum C."/>
            <person name="Ezra D."/>
            <person name="Gonzalez J."/>
            <person name="Henrissat B."/>
            <person name="Kuo A."/>
            <person name="Liang C."/>
            <person name="Lipzen A."/>
            <person name="Lutzoni F."/>
            <person name="Magnuson J."/>
            <person name="Mondo S."/>
            <person name="Nolan M."/>
            <person name="Ohm R."/>
            <person name="Pangilinan J."/>
            <person name="Park H.-J."/>
            <person name="Ramirez L."/>
            <person name="Alfaro M."/>
            <person name="Sun H."/>
            <person name="Tritt A."/>
            <person name="Yoshinaga Y."/>
            <person name="Zwiers L.-H."/>
            <person name="Turgeon B."/>
            <person name="Goodwin S."/>
            <person name="Spatafora J."/>
            <person name="Crous P."/>
            <person name="Grigoriev I."/>
        </authorList>
    </citation>
    <scope>NUCLEOTIDE SEQUENCE</scope>
    <source>
        <strain evidence="2">CBS 125425</strain>
    </source>
</reference>
<accession>A0A9P4UY32</accession>
<keyword evidence="1" id="KW-0732">Signal</keyword>
<dbReference type="Proteomes" id="UP000799444">
    <property type="component" value="Unassembled WGS sequence"/>
</dbReference>
<organism evidence="2 3">
    <name type="scientific">Polyplosphaeria fusca</name>
    <dbReference type="NCBI Taxonomy" id="682080"/>
    <lineage>
        <taxon>Eukaryota</taxon>
        <taxon>Fungi</taxon>
        <taxon>Dikarya</taxon>
        <taxon>Ascomycota</taxon>
        <taxon>Pezizomycotina</taxon>
        <taxon>Dothideomycetes</taxon>
        <taxon>Pleosporomycetidae</taxon>
        <taxon>Pleosporales</taxon>
        <taxon>Tetraplosphaeriaceae</taxon>
        <taxon>Polyplosphaeria</taxon>
    </lineage>
</organism>